<dbReference type="Gene3D" id="3.40.630.10">
    <property type="entry name" value="Zn peptidases"/>
    <property type="match status" value="1"/>
</dbReference>
<dbReference type="EMBL" id="QEXV01000002">
    <property type="protein sequence ID" value="PWE17893.1"/>
    <property type="molecule type" value="Genomic_DNA"/>
</dbReference>
<dbReference type="GO" id="GO:0006508">
    <property type="term" value="P:proteolysis"/>
    <property type="evidence" value="ECO:0007669"/>
    <property type="project" value="InterPro"/>
</dbReference>
<dbReference type="Pfam" id="PF00246">
    <property type="entry name" value="Peptidase_M14"/>
    <property type="match status" value="1"/>
</dbReference>
<dbReference type="InterPro" id="IPR029062">
    <property type="entry name" value="Class_I_gatase-like"/>
</dbReference>
<feature type="region of interest" description="Disordered" evidence="1">
    <location>
        <begin position="708"/>
        <end position="728"/>
    </location>
</feature>
<protein>
    <submittedName>
        <fullName evidence="4">Peptidase</fullName>
    </submittedName>
</protein>
<reference evidence="5" key="1">
    <citation type="submission" date="2018-05" db="EMBL/GenBank/DDBJ databases">
        <authorList>
            <person name="Liu B.-T."/>
        </authorList>
    </citation>
    <scope>NUCLEOTIDE SEQUENCE [LARGE SCALE GENOMIC DNA]</scope>
    <source>
        <strain evidence="5">WD6-1</strain>
    </source>
</reference>
<sequence>MLRIFCGLAAAAALAATGAPANAEPIEFFQVEGVSYDETVPTPEESFGYEIGERPIRHDLMVAYLRDLAARSDRIAVETIGYTHEHRPILFFTVTSPENHADLDSIREAHLQRRLGEAPADAAPMPLWINYGVHGAESAGMDAAVPVLYHFAAAQGAEVEQTLDESVLLITAIFNPDGHTRRIDHVNTFWSYTDVTDPAHAQHDLWTAARTNHYWFDLNRQWLLLTQPEPQAWIAKWHEWKPMVTTDYHEMGSDSPFYFHPGEENRRNPLIPERARELTFEIGRRHVEFLDREARLFTTQENFDNFYIGKGSTYPQVNGSLGILFEIGAARGGAIETERGLVTHADNVRTHFRTTLTTIRGSLDLRDEITAYQRDFFADAPGLAGRDDRRYFVFSATGDDERAARFIRLLHSHDIDVYELARDVSAGGERFRAGEAFVVPLEQDQYRMIRGVFDQPTEFEENIFYDVSGWTLPLAYDLNFAALPGGLFTSNLLGDEAEGDSANPPAPPEASYGYVFSWSETYAPRALHRVLDAGALVRIGREPFSVLTTEGEAEFGRGAVFVPLARQEVDRSALHDVMTAVAEEDGVRVHAVTSGLTPTTGRDLGAWNVFSAVRQPKVVVLFDDGLARYDAGEVWWTLDYRMRMPVTLIQKDDAGDLDWSEYTHLVVVGGDAEMPEDTVGRIRQWLTEEGGTLVAMRQSAAWAQSTFFGDDEDGAGEADAEGEEGDAPERLDFADMQIRDAEHIIGGAIFEGDVDTTHPLAFGYADRVLPLHRNTTLTLERPEGDPFAVVVEYADDPLLAGYASERRQEEIGGTPAVIAQRLGRGSVVMMADNPVFRGTFPGTERLLMNAIFLSQLIDRPYGDYEE</sequence>
<feature type="domain" description="Peptidase M14" evidence="3">
    <location>
        <begin position="61"/>
        <end position="233"/>
    </location>
</feature>
<keyword evidence="2" id="KW-0732">Signal</keyword>
<feature type="compositionally biased region" description="Acidic residues" evidence="1">
    <location>
        <begin position="709"/>
        <end position="726"/>
    </location>
</feature>
<dbReference type="AlphaFoldDB" id="A0A2U2BV46"/>
<dbReference type="InterPro" id="IPR000834">
    <property type="entry name" value="Peptidase_M14"/>
</dbReference>
<dbReference type="OrthoDB" id="9767214at2"/>
<keyword evidence="5" id="KW-1185">Reference proteome</keyword>
<evidence type="ECO:0000259" key="3">
    <source>
        <dbReference type="Pfam" id="PF00246"/>
    </source>
</evidence>
<proteinExistence type="predicted"/>
<dbReference type="Proteomes" id="UP000245168">
    <property type="component" value="Unassembled WGS sequence"/>
</dbReference>
<dbReference type="GO" id="GO:0004181">
    <property type="term" value="F:metallocarboxypeptidase activity"/>
    <property type="evidence" value="ECO:0007669"/>
    <property type="project" value="InterPro"/>
</dbReference>
<dbReference type="RefSeq" id="WP_109252247.1">
    <property type="nucleotide sequence ID" value="NZ_QEXV01000002.1"/>
</dbReference>
<name>A0A2U2BV46_9PROT</name>
<evidence type="ECO:0000313" key="4">
    <source>
        <dbReference type="EMBL" id="PWE17893.1"/>
    </source>
</evidence>
<organism evidence="4 5">
    <name type="scientific">Marinicauda salina</name>
    <dbReference type="NCBI Taxonomy" id="2135793"/>
    <lineage>
        <taxon>Bacteria</taxon>
        <taxon>Pseudomonadati</taxon>
        <taxon>Pseudomonadota</taxon>
        <taxon>Alphaproteobacteria</taxon>
        <taxon>Maricaulales</taxon>
        <taxon>Maricaulaceae</taxon>
        <taxon>Marinicauda</taxon>
    </lineage>
</organism>
<dbReference type="GO" id="GO:0008270">
    <property type="term" value="F:zinc ion binding"/>
    <property type="evidence" value="ECO:0007669"/>
    <property type="project" value="InterPro"/>
</dbReference>
<accession>A0A2U2BV46</accession>
<dbReference type="Gene3D" id="3.40.50.880">
    <property type="match status" value="1"/>
</dbReference>
<dbReference type="SUPFAM" id="SSF52317">
    <property type="entry name" value="Class I glutamine amidotransferase-like"/>
    <property type="match status" value="1"/>
</dbReference>
<feature type="chain" id="PRO_5015445965" evidence="2">
    <location>
        <begin position="24"/>
        <end position="866"/>
    </location>
</feature>
<comment type="caution">
    <text evidence="4">The sequence shown here is derived from an EMBL/GenBank/DDBJ whole genome shotgun (WGS) entry which is preliminary data.</text>
</comment>
<evidence type="ECO:0000256" key="1">
    <source>
        <dbReference type="SAM" id="MobiDB-lite"/>
    </source>
</evidence>
<feature type="signal peptide" evidence="2">
    <location>
        <begin position="1"/>
        <end position="23"/>
    </location>
</feature>
<evidence type="ECO:0000313" key="5">
    <source>
        <dbReference type="Proteomes" id="UP000245168"/>
    </source>
</evidence>
<gene>
    <name evidence="4" type="ORF">DDZ18_04775</name>
</gene>
<evidence type="ECO:0000256" key="2">
    <source>
        <dbReference type="SAM" id="SignalP"/>
    </source>
</evidence>
<dbReference type="SUPFAM" id="SSF53187">
    <property type="entry name" value="Zn-dependent exopeptidases"/>
    <property type="match status" value="1"/>
</dbReference>